<dbReference type="RefSeq" id="WP_127698712.1">
    <property type="nucleotide sequence ID" value="NZ_SACS01000007.1"/>
</dbReference>
<dbReference type="EMBL" id="SACS01000007">
    <property type="protein sequence ID" value="RVU39983.1"/>
    <property type="molecule type" value="Genomic_DNA"/>
</dbReference>
<dbReference type="Proteomes" id="UP000283077">
    <property type="component" value="Unassembled WGS sequence"/>
</dbReference>
<evidence type="ECO:0000256" key="1">
    <source>
        <dbReference type="SAM" id="MobiDB-lite"/>
    </source>
</evidence>
<evidence type="ECO:0000313" key="2">
    <source>
        <dbReference type="EMBL" id="RVU39983.1"/>
    </source>
</evidence>
<comment type="caution">
    <text evidence="2">The sequence shown here is derived from an EMBL/GenBank/DDBJ whole genome shotgun (WGS) entry which is preliminary data.</text>
</comment>
<dbReference type="OrthoDB" id="512716at2"/>
<organism evidence="2 3">
    <name type="scientific">Rheinheimera riviphila</name>
    <dbReference type="NCBI Taxonomy" id="1834037"/>
    <lineage>
        <taxon>Bacteria</taxon>
        <taxon>Pseudomonadati</taxon>
        <taxon>Pseudomonadota</taxon>
        <taxon>Gammaproteobacteria</taxon>
        <taxon>Chromatiales</taxon>
        <taxon>Chromatiaceae</taxon>
        <taxon>Rheinheimera</taxon>
    </lineage>
</organism>
<name>A0A437QZU8_9GAMM</name>
<evidence type="ECO:0000313" key="3">
    <source>
        <dbReference type="Proteomes" id="UP000283077"/>
    </source>
</evidence>
<feature type="region of interest" description="Disordered" evidence="1">
    <location>
        <begin position="1"/>
        <end position="25"/>
    </location>
</feature>
<dbReference type="AlphaFoldDB" id="A0A437QZU8"/>
<protein>
    <submittedName>
        <fullName evidence="2">Uncharacterized protein</fullName>
    </submittedName>
</protein>
<accession>A0A437QZU8</accession>
<sequence>MGRIKKEKPQQGSLVKSVEPPNYDQKPPIFSLEKLQSGKYCLSELDQENKAMFADAIFRRKNLTWNDIKKADRHGLGTEKIAKNAINAPIPKFITEDMDTYLVFRYHGLRPMVGYRQRDVFYVLWFDSDFTLYAH</sequence>
<reference evidence="2 3" key="1">
    <citation type="submission" date="2019-01" db="EMBL/GenBank/DDBJ databases">
        <authorList>
            <person name="Chen W.-M."/>
        </authorList>
    </citation>
    <scope>NUCLEOTIDE SEQUENCE [LARGE SCALE GENOMIC DNA]</scope>
    <source>
        <strain evidence="2 3">KYPC3</strain>
    </source>
</reference>
<gene>
    <name evidence="2" type="ORF">EOE67_08735</name>
</gene>
<keyword evidence="3" id="KW-1185">Reference proteome</keyword>
<proteinExistence type="predicted"/>